<sequence>MEKYRSCQNIYKSNEKNSILMKPKAKMAQEKEFYSKMCVAGSIKFVVEEDVNLSEKDKFSCNLATILARDKEVVAVNLKLLPNKCKVYIAKNTDWIKKDYEYVNKIKEILINVSKDAPMTFKEASERADIKKLIHTIMAYCHSKFRYRLDKLKKDVTGNEEKIYIKSFLDYAKTEIHGDIFKTQTLYLGFVVIIIIR</sequence>
<name>A0A397UJH8_9GLOM</name>
<reference evidence="1 2" key="1">
    <citation type="submission" date="2018-06" db="EMBL/GenBank/DDBJ databases">
        <title>Comparative genomics reveals the genomic features of Rhizophagus irregularis, R. cerebriforme, R. diaphanum and Gigaspora rosea, and their symbiotic lifestyle signature.</title>
        <authorList>
            <person name="Morin E."/>
            <person name="San Clemente H."/>
            <person name="Chen E.C.H."/>
            <person name="De La Providencia I."/>
            <person name="Hainaut M."/>
            <person name="Kuo A."/>
            <person name="Kohler A."/>
            <person name="Murat C."/>
            <person name="Tang N."/>
            <person name="Roy S."/>
            <person name="Loubradou J."/>
            <person name="Henrissat B."/>
            <person name="Grigoriev I.V."/>
            <person name="Corradi N."/>
            <person name="Roux C."/>
            <person name="Martin F.M."/>
        </authorList>
    </citation>
    <scope>NUCLEOTIDE SEQUENCE [LARGE SCALE GENOMIC DNA]</scope>
    <source>
        <strain evidence="1 2">DAOM 194757</strain>
    </source>
</reference>
<keyword evidence="2" id="KW-1185">Reference proteome</keyword>
<evidence type="ECO:0000313" key="1">
    <source>
        <dbReference type="EMBL" id="RIB08939.1"/>
    </source>
</evidence>
<gene>
    <name evidence="1" type="ORF">C2G38_309576</name>
</gene>
<protein>
    <submittedName>
        <fullName evidence="1">Uncharacterized protein</fullName>
    </submittedName>
</protein>
<dbReference type="AlphaFoldDB" id="A0A397UJH8"/>
<dbReference type="EMBL" id="QKWP01001440">
    <property type="protein sequence ID" value="RIB08939.1"/>
    <property type="molecule type" value="Genomic_DNA"/>
</dbReference>
<proteinExistence type="predicted"/>
<organism evidence="1 2">
    <name type="scientific">Gigaspora rosea</name>
    <dbReference type="NCBI Taxonomy" id="44941"/>
    <lineage>
        <taxon>Eukaryota</taxon>
        <taxon>Fungi</taxon>
        <taxon>Fungi incertae sedis</taxon>
        <taxon>Mucoromycota</taxon>
        <taxon>Glomeromycotina</taxon>
        <taxon>Glomeromycetes</taxon>
        <taxon>Diversisporales</taxon>
        <taxon>Gigasporaceae</taxon>
        <taxon>Gigaspora</taxon>
    </lineage>
</organism>
<dbReference type="Proteomes" id="UP000266673">
    <property type="component" value="Unassembled WGS sequence"/>
</dbReference>
<comment type="caution">
    <text evidence="1">The sequence shown here is derived from an EMBL/GenBank/DDBJ whole genome shotgun (WGS) entry which is preliminary data.</text>
</comment>
<dbReference type="OrthoDB" id="2436083at2759"/>
<accession>A0A397UJH8</accession>
<evidence type="ECO:0000313" key="2">
    <source>
        <dbReference type="Proteomes" id="UP000266673"/>
    </source>
</evidence>